<name>H1VV23_COLHI</name>
<dbReference type="AlphaFoldDB" id="H1VV23"/>
<dbReference type="HOGENOM" id="CLU_1570534_0_0_1"/>
<organism evidence="2 3">
    <name type="scientific">Colletotrichum higginsianum (strain IMI 349063)</name>
    <name type="common">Crucifer anthracnose fungus</name>
    <dbReference type="NCBI Taxonomy" id="759273"/>
    <lineage>
        <taxon>Eukaryota</taxon>
        <taxon>Fungi</taxon>
        <taxon>Dikarya</taxon>
        <taxon>Ascomycota</taxon>
        <taxon>Pezizomycotina</taxon>
        <taxon>Sordariomycetes</taxon>
        <taxon>Hypocreomycetidae</taxon>
        <taxon>Glomerellales</taxon>
        <taxon>Glomerellaceae</taxon>
        <taxon>Colletotrichum</taxon>
        <taxon>Colletotrichum destructivum species complex</taxon>
    </lineage>
</organism>
<accession>H1VV23</accession>
<dbReference type="Proteomes" id="UP000007174">
    <property type="component" value="Unassembled WGS sequence"/>
</dbReference>
<evidence type="ECO:0000256" key="1">
    <source>
        <dbReference type="SAM" id="MobiDB-lite"/>
    </source>
</evidence>
<evidence type="ECO:0000313" key="3">
    <source>
        <dbReference type="Proteomes" id="UP000007174"/>
    </source>
</evidence>
<gene>
    <name evidence="2" type="ORF">CH063_13593</name>
</gene>
<protein>
    <submittedName>
        <fullName evidence="2">Uncharacterized protein</fullName>
    </submittedName>
</protein>
<evidence type="ECO:0000313" key="2">
    <source>
        <dbReference type="EMBL" id="CCF44082.1"/>
    </source>
</evidence>
<feature type="region of interest" description="Disordered" evidence="1">
    <location>
        <begin position="74"/>
        <end position="170"/>
    </location>
</feature>
<dbReference type="EMBL" id="CACQ02006603">
    <property type="protein sequence ID" value="CCF44082.1"/>
    <property type="molecule type" value="Genomic_DNA"/>
</dbReference>
<reference evidence="3" key="1">
    <citation type="journal article" date="2012" name="Nat. Genet.">
        <title>Lifestyle transitions in plant pathogenic Colletotrichum fungi deciphered by genome and transcriptome analyses.</title>
        <authorList>
            <person name="O'Connell R.J."/>
            <person name="Thon M.R."/>
            <person name="Hacquard S."/>
            <person name="Amyotte S.G."/>
            <person name="Kleemann J."/>
            <person name="Torres M.F."/>
            <person name="Damm U."/>
            <person name="Buiate E.A."/>
            <person name="Epstein L."/>
            <person name="Alkan N."/>
            <person name="Altmueller J."/>
            <person name="Alvarado-Balderrama L."/>
            <person name="Bauser C.A."/>
            <person name="Becker C."/>
            <person name="Birren B.W."/>
            <person name="Chen Z."/>
            <person name="Choi J."/>
            <person name="Crouch J.A."/>
            <person name="Duvick J.P."/>
            <person name="Farman M.A."/>
            <person name="Gan P."/>
            <person name="Heiman D."/>
            <person name="Henrissat B."/>
            <person name="Howard R.J."/>
            <person name="Kabbage M."/>
            <person name="Koch C."/>
            <person name="Kracher B."/>
            <person name="Kubo Y."/>
            <person name="Law A.D."/>
            <person name="Lebrun M.-H."/>
            <person name="Lee Y.-H."/>
            <person name="Miyara I."/>
            <person name="Moore N."/>
            <person name="Neumann U."/>
            <person name="Nordstroem K."/>
            <person name="Panaccione D.G."/>
            <person name="Panstruga R."/>
            <person name="Place M."/>
            <person name="Proctor R.H."/>
            <person name="Prusky D."/>
            <person name="Rech G."/>
            <person name="Reinhardt R."/>
            <person name="Rollins J.A."/>
            <person name="Rounsley S."/>
            <person name="Schardl C.L."/>
            <person name="Schwartz D.C."/>
            <person name="Shenoy N."/>
            <person name="Shirasu K."/>
            <person name="Sikhakolli U.R."/>
            <person name="Stueber K."/>
            <person name="Sukno S.A."/>
            <person name="Sweigard J.A."/>
            <person name="Takano Y."/>
            <person name="Takahara H."/>
            <person name="Trail F."/>
            <person name="van der Does H.C."/>
            <person name="Voll L.M."/>
            <person name="Will I."/>
            <person name="Young S."/>
            <person name="Zeng Q."/>
            <person name="Zhang J."/>
            <person name="Zhou S."/>
            <person name="Dickman M.B."/>
            <person name="Schulze-Lefert P."/>
            <person name="Ver Loren van Themaat E."/>
            <person name="Ma L.-J."/>
            <person name="Vaillancourt L.J."/>
        </authorList>
    </citation>
    <scope>NUCLEOTIDE SEQUENCE [LARGE SCALE GENOMIC DNA]</scope>
    <source>
        <strain evidence="3">IMI 349063</strain>
    </source>
</reference>
<proteinExistence type="predicted"/>
<sequence length="170" mass="17618">MKTGRGSGAGLVCSTVGKYSEGEVASDVAASSQDKACGYDVSVDVDVNVDVDVDVDVVVVVKFVSGWMRLGPCAGRGRDRKGTGVSGKTRQGSKGLGVARQGKARQGRCQEGTGQGRARARDRGRGPAGIVSKKAWKSQWDRHRSGTGSQPLQHVGHVLSRPGGEQAGGL</sequence>